<evidence type="ECO:0000313" key="4">
    <source>
        <dbReference type="EMBL" id="OAM89182.1"/>
    </source>
</evidence>
<dbReference type="CDD" id="cd05300">
    <property type="entry name" value="2-Hacid_dh_1"/>
    <property type="match status" value="1"/>
</dbReference>
<evidence type="ECO:0000256" key="2">
    <source>
        <dbReference type="ARBA" id="ARBA00023027"/>
    </source>
</evidence>
<protein>
    <recommendedName>
        <fullName evidence="3">D-isomer specific 2-hydroxyacid dehydrogenase NAD-binding domain-containing protein</fullName>
    </recommendedName>
</protein>
<dbReference type="OrthoDB" id="9805416at2"/>
<organism evidence="4 5">
    <name type="scientific">Termitidicoccus mucosus</name>
    <dbReference type="NCBI Taxonomy" id="1184151"/>
    <lineage>
        <taxon>Bacteria</taxon>
        <taxon>Pseudomonadati</taxon>
        <taxon>Verrucomicrobiota</taxon>
        <taxon>Opitutia</taxon>
        <taxon>Opitutales</taxon>
        <taxon>Opitutaceae</taxon>
        <taxon>Termitidicoccus</taxon>
    </lineage>
</organism>
<gene>
    <name evidence="4" type="ORF">AW736_14610</name>
</gene>
<dbReference type="PANTHER" id="PTHR43333:SF1">
    <property type="entry name" value="D-ISOMER SPECIFIC 2-HYDROXYACID DEHYDROGENASE NAD-BINDING DOMAIN-CONTAINING PROTEIN"/>
    <property type="match status" value="1"/>
</dbReference>
<keyword evidence="2" id="KW-0520">NAD</keyword>
<dbReference type="InterPro" id="IPR006140">
    <property type="entry name" value="D-isomer_DH_NAD-bd"/>
</dbReference>
<feature type="domain" description="D-isomer specific 2-hydroxyacid dehydrogenase NAD-binding" evidence="3">
    <location>
        <begin position="113"/>
        <end position="286"/>
    </location>
</feature>
<dbReference type="EMBL" id="LRRQ01000103">
    <property type="protein sequence ID" value="OAM89182.1"/>
    <property type="molecule type" value="Genomic_DNA"/>
</dbReference>
<accession>A0A178IGP3</accession>
<name>A0A178IGP3_9BACT</name>
<dbReference type="Proteomes" id="UP000078486">
    <property type="component" value="Unassembled WGS sequence"/>
</dbReference>
<evidence type="ECO:0000313" key="5">
    <source>
        <dbReference type="Proteomes" id="UP000078486"/>
    </source>
</evidence>
<dbReference type="GO" id="GO:0016491">
    <property type="term" value="F:oxidoreductase activity"/>
    <property type="evidence" value="ECO:0007669"/>
    <property type="project" value="UniProtKB-KW"/>
</dbReference>
<dbReference type="PANTHER" id="PTHR43333">
    <property type="entry name" value="2-HACID_DH_C DOMAIN-CONTAINING PROTEIN"/>
    <property type="match status" value="1"/>
</dbReference>
<sequence>MSKKLKLYASHDAFYADAAPRARFEKACAELEVDLAWLPQNTPEADARAELNRSDIALGWPDPKWVLESSIAYFQCGSTGFEKYVGKGLETKPHFVMCNAAGTMSIPVAEHGIAMMLAGTRNLHVHAVDTVNRRFERRPPYREVFEKTACVCGLGNIGSEVARLCHGLGMTVIGVDIAKSHPIAKEIYPLEQLALAVSKADHVFITLPLTPQTTGCFNKKIFEAMRPGTSLYALARGAHYVIDDVVEALRNGRLGFAGLDVFTEEPLNPASPLWTAPNCLLTPHCSGRSVREHERLADLAIGNLKKFKAGEPLRNTVMKTA</sequence>
<dbReference type="GO" id="GO:0051287">
    <property type="term" value="F:NAD binding"/>
    <property type="evidence" value="ECO:0007669"/>
    <property type="project" value="InterPro"/>
</dbReference>
<proteinExistence type="predicted"/>
<evidence type="ECO:0000256" key="1">
    <source>
        <dbReference type="ARBA" id="ARBA00023002"/>
    </source>
</evidence>
<dbReference type="SUPFAM" id="SSF51735">
    <property type="entry name" value="NAD(P)-binding Rossmann-fold domains"/>
    <property type="match status" value="1"/>
</dbReference>
<keyword evidence="1" id="KW-0560">Oxidoreductase</keyword>
<keyword evidence="5" id="KW-1185">Reference proteome</keyword>
<dbReference type="STRING" id="1184151.AW736_14610"/>
<evidence type="ECO:0000259" key="3">
    <source>
        <dbReference type="Pfam" id="PF02826"/>
    </source>
</evidence>
<dbReference type="Gene3D" id="3.40.50.720">
    <property type="entry name" value="NAD(P)-binding Rossmann-like Domain"/>
    <property type="match status" value="2"/>
</dbReference>
<comment type="caution">
    <text evidence="4">The sequence shown here is derived from an EMBL/GenBank/DDBJ whole genome shotgun (WGS) entry which is preliminary data.</text>
</comment>
<dbReference type="RefSeq" id="WP_068770909.1">
    <property type="nucleotide sequence ID" value="NZ_CP109796.1"/>
</dbReference>
<dbReference type="InterPro" id="IPR036291">
    <property type="entry name" value="NAD(P)-bd_dom_sf"/>
</dbReference>
<reference evidence="4 5" key="1">
    <citation type="submission" date="2016-01" db="EMBL/GenBank/DDBJ databases">
        <title>High potential of lignocellulose degradation of a new Verrucomicrobia species.</title>
        <authorList>
            <person name="Wang Y."/>
            <person name="Shi Y."/>
            <person name="Qiu Z."/>
            <person name="Liu S."/>
            <person name="Yang H."/>
        </authorList>
    </citation>
    <scope>NUCLEOTIDE SEQUENCE [LARGE SCALE GENOMIC DNA]</scope>
    <source>
        <strain evidence="4 5">TSB47</strain>
    </source>
</reference>
<dbReference type="AlphaFoldDB" id="A0A178IGP3"/>
<dbReference type="Pfam" id="PF02826">
    <property type="entry name" value="2-Hacid_dh_C"/>
    <property type="match status" value="1"/>
</dbReference>